<dbReference type="InterPro" id="IPR006813">
    <property type="entry name" value="Glyco_trans_17"/>
</dbReference>
<feature type="non-terminal residue" evidence="2">
    <location>
        <position position="1"/>
    </location>
</feature>
<feature type="transmembrane region" description="Helical" evidence="1">
    <location>
        <begin position="6"/>
        <end position="26"/>
    </location>
</feature>
<dbReference type="AlphaFoldDB" id="A0A8S2FC46"/>
<dbReference type="PANTHER" id="PTHR12224:SF0">
    <property type="entry name" value="BETA-1,4-MANNOSYL-GLYCOPROTEIN 4-BETA-N-ACETYLGLUCOSAMINYLTRANSFERASE"/>
    <property type="match status" value="1"/>
</dbReference>
<dbReference type="GO" id="GO:0003830">
    <property type="term" value="F:beta-1,4-mannosylglycoprotein 4-beta-N-acetylglucosaminyltransferase activity"/>
    <property type="evidence" value="ECO:0007669"/>
    <property type="project" value="InterPro"/>
</dbReference>
<protein>
    <submittedName>
        <fullName evidence="2">Uncharacterized protein</fullName>
    </submittedName>
</protein>
<dbReference type="EMBL" id="CAJOBA010049204">
    <property type="protein sequence ID" value="CAF4221161.1"/>
    <property type="molecule type" value="Genomic_DNA"/>
</dbReference>
<evidence type="ECO:0000313" key="4">
    <source>
        <dbReference type="Proteomes" id="UP000677228"/>
    </source>
</evidence>
<proteinExistence type="predicted"/>
<accession>A0A8S2FC46</accession>
<dbReference type="GO" id="GO:0006044">
    <property type="term" value="P:N-acetylglucosamine metabolic process"/>
    <property type="evidence" value="ECO:0007669"/>
    <property type="project" value="TreeGrafter"/>
</dbReference>
<keyword evidence="1" id="KW-0812">Transmembrane</keyword>
<keyword evidence="1" id="KW-1133">Transmembrane helix</keyword>
<gene>
    <name evidence="2" type="ORF">OVA965_LOCUS33665</name>
    <name evidence="3" type="ORF">TMI583_LOCUS34559</name>
</gene>
<dbReference type="Pfam" id="PF04724">
    <property type="entry name" value="Glyco_transf_17"/>
    <property type="match status" value="1"/>
</dbReference>
<dbReference type="GO" id="GO:0016020">
    <property type="term" value="C:membrane"/>
    <property type="evidence" value="ECO:0007669"/>
    <property type="project" value="InterPro"/>
</dbReference>
<sequence>VPNSTAAMFKKVAVGFLIVCLSLILLHKRILEYQPIVQILQDNTLLCQSFGWNKSQSLPAVVIYDLFTFSHELDILEIRLHELYDYVDYFFIIESSTTFSGKNKSLNLLDYWYKFKQYHKKMKHISINIDVRHISIGWEREHYTRAEGLRAAYEHIRILPNTTSILILSDVDEIPKVKFVLAHHLD</sequence>
<reference evidence="2" key="1">
    <citation type="submission" date="2021-02" db="EMBL/GenBank/DDBJ databases">
        <authorList>
            <person name="Nowell W R."/>
        </authorList>
    </citation>
    <scope>NUCLEOTIDE SEQUENCE</scope>
</reference>
<organism evidence="2 4">
    <name type="scientific">Didymodactylos carnosus</name>
    <dbReference type="NCBI Taxonomy" id="1234261"/>
    <lineage>
        <taxon>Eukaryota</taxon>
        <taxon>Metazoa</taxon>
        <taxon>Spiralia</taxon>
        <taxon>Gnathifera</taxon>
        <taxon>Rotifera</taxon>
        <taxon>Eurotatoria</taxon>
        <taxon>Bdelloidea</taxon>
        <taxon>Philodinida</taxon>
        <taxon>Philodinidae</taxon>
        <taxon>Didymodactylos</taxon>
    </lineage>
</organism>
<name>A0A8S2FC46_9BILA</name>
<dbReference type="EMBL" id="CAJNOK010027448">
    <property type="protein sequence ID" value="CAF1420254.1"/>
    <property type="molecule type" value="Genomic_DNA"/>
</dbReference>
<dbReference type="Proteomes" id="UP000677228">
    <property type="component" value="Unassembled WGS sequence"/>
</dbReference>
<dbReference type="Proteomes" id="UP000682733">
    <property type="component" value="Unassembled WGS sequence"/>
</dbReference>
<evidence type="ECO:0000313" key="3">
    <source>
        <dbReference type="EMBL" id="CAF4221161.1"/>
    </source>
</evidence>
<dbReference type="PANTHER" id="PTHR12224">
    <property type="entry name" value="BETA-1,4-MANNOSYL-GLYCOPROTEIN BETA-1,4-N-ACETYLGLUCOSAMINYL-TRANSFERASE"/>
    <property type="match status" value="1"/>
</dbReference>
<comment type="caution">
    <text evidence="2">The sequence shown here is derived from an EMBL/GenBank/DDBJ whole genome shotgun (WGS) entry which is preliminary data.</text>
</comment>
<evidence type="ECO:0000256" key="1">
    <source>
        <dbReference type="SAM" id="Phobius"/>
    </source>
</evidence>
<evidence type="ECO:0000313" key="2">
    <source>
        <dbReference type="EMBL" id="CAF1420254.1"/>
    </source>
</evidence>
<keyword evidence="1" id="KW-0472">Membrane</keyword>